<accession>A0A382ZAU5</accession>
<name>A0A382ZAU5_9ZZZZ</name>
<protein>
    <submittedName>
        <fullName evidence="1">Uncharacterized protein</fullName>
    </submittedName>
</protein>
<sequence>MAEFTQGAFVVAKHNVLCGVVNLVSINMLIKSTDSVPSTTGILLEPNEGVSKSNG</sequence>
<proteinExistence type="predicted"/>
<evidence type="ECO:0000313" key="1">
    <source>
        <dbReference type="EMBL" id="SVD91818.1"/>
    </source>
</evidence>
<organism evidence="1">
    <name type="scientific">marine metagenome</name>
    <dbReference type="NCBI Taxonomy" id="408172"/>
    <lineage>
        <taxon>unclassified sequences</taxon>
        <taxon>metagenomes</taxon>
        <taxon>ecological metagenomes</taxon>
    </lineage>
</organism>
<gene>
    <name evidence="1" type="ORF">METZ01_LOCUS444672</name>
</gene>
<reference evidence="1" key="1">
    <citation type="submission" date="2018-05" db="EMBL/GenBank/DDBJ databases">
        <authorList>
            <person name="Lanie J.A."/>
            <person name="Ng W.-L."/>
            <person name="Kazmierczak K.M."/>
            <person name="Andrzejewski T.M."/>
            <person name="Davidsen T.M."/>
            <person name="Wayne K.J."/>
            <person name="Tettelin H."/>
            <person name="Glass J.I."/>
            <person name="Rusch D."/>
            <person name="Podicherti R."/>
            <person name="Tsui H.-C.T."/>
            <person name="Winkler M.E."/>
        </authorList>
    </citation>
    <scope>NUCLEOTIDE SEQUENCE</scope>
</reference>
<dbReference type="AlphaFoldDB" id="A0A382ZAU5"/>
<dbReference type="EMBL" id="UINC01181891">
    <property type="protein sequence ID" value="SVD91818.1"/>
    <property type="molecule type" value="Genomic_DNA"/>
</dbReference>